<gene>
    <name evidence="3" type="ORF">BJ875DRAFT_337318</name>
</gene>
<name>A0A9P8C6Z6_9HELO</name>
<sequence>GDGYIGYIDVFHQLHCLDLIRKYIYRAGYPDHADFQDTPERILWHVDHCIDVLRQKIMCDGDIDVITFIDQSDVGKLPWPRFHIPHMCRDYGAIQKW</sequence>
<protein>
    <submittedName>
        <fullName evidence="3">Uncharacterized protein</fullName>
    </submittedName>
</protein>
<dbReference type="GO" id="GO:0043386">
    <property type="term" value="P:mycotoxin biosynthetic process"/>
    <property type="evidence" value="ECO:0007669"/>
    <property type="project" value="InterPro"/>
</dbReference>
<feature type="non-terminal residue" evidence="3">
    <location>
        <position position="97"/>
    </location>
</feature>
<keyword evidence="4" id="KW-1185">Reference proteome</keyword>
<dbReference type="InterPro" id="IPR021765">
    <property type="entry name" value="UstYa-like"/>
</dbReference>
<dbReference type="Pfam" id="PF11807">
    <property type="entry name" value="UstYa"/>
    <property type="match status" value="1"/>
</dbReference>
<dbReference type="PANTHER" id="PTHR33365:SF4">
    <property type="entry name" value="CYCLOCHLOROTINE BIOSYNTHESIS PROTEIN O"/>
    <property type="match status" value="1"/>
</dbReference>
<evidence type="ECO:0000256" key="2">
    <source>
        <dbReference type="ARBA" id="ARBA00035112"/>
    </source>
</evidence>
<reference evidence="3" key="1">
    <citation type="journal article" date="2021" name="IMA Fungus">
        <title>Genomic characterization of three marine fungi, including Emericellopsis atlantica sp. nov. with signatures of a generalist lifestyle and marine biomass degradation.</title>
        <authorList>
            <person name="Hagestad O.C."/>
            <person name="Hou L."/>
            <person name="Andersen J.H."/>
            <person name="Hansen E.H."/>
            <person name="Altermark B."/>
            <person name="Li C."/>
            <person name="Kuhnert E."/>
            <person name="Cox R.J."/>
            <person name="Crous P.W."/>
            <person name="Spatafora J.W."/>
            <person name="Lail K."/>
            <person name="Amirebrahimi M."/>
            <person name="Lipzen A."/>
            <person name="Pangilinan J."/>
            <person name="Andreopoulos W."/>
            <person name="Hayes R.D."/>
            <person name="Ng V."/>
            <person name="Grigoriev I.V."/>
            <person name="Jackson S.A."/>
            <person name="Sutton T.D.S."/>
            <person name="Dobson A.D.W."/>
            <person name="Rama T."/>
        </authorList>
    </citation>
    <scope>NUCLEOTIDE SEQUENCE</scope>
    <source>
        <strain evidence="3">TRa018bII</strain>
    </source>
</reference>
<dbReference type="Proteomes" id="UP000824998">
    <property type="component" value="Unassembled WGS sequence"/>
</dbReference>
<dbReference type="OrthoDB" id="3687641at2759"/>
<evidence type="ECO:0000313" key="4">
    <source>
        <dbReference type="Proteomes" id="UP000824998"/>
    </source>
</evidence>
<dbReference type="EMBL" id="MU251411">
    <property type="protein sequence ID" value="KAG9236248.1"/>
    <property type="molecule type" value="Genomic_DNA"/>
</dbReference>
<comment type="similarity">
    <text evidence="2">Belongs to the ustYa family.</text>
</comment>
<accession>A0A9P8C6Z6</accession>
<organism evidence="3 4">
    <name type="scientific">Amylocarpus encephaloides</name>
    <dbReference type="NCBI Taxonomy" id="45428"/>
    <lineage>
        <taxon>Eukaryota</taxon>
        <taxon>Fungi</taxon>
        <taxon>Dikarya</taxon>
        <taxon>Ascomycota</taxon>
        <taxon>Pezizomycotina</taxon>
        <taxon>Leotiomycetes</taxon>
        <taxon>Helotiales</taxon>
        <taxon>Helotiales incertae sedis</taxon>
        <taxon>Amylocarpus</taxon>
    </lineage>
</organism>
<evidence type="ECO:0000256" key="1">
    <source>
        <dbReference type="ARBA" id="ARBA00004685"/>
    </source>
</evidence>
<evidence type="ECO:0000313" key="3">
    <source>
        <dbReference type="EMBL" id="KAG9236248.1"/>
    </source>
</evidence>
<dbReference type="AlphaFoldDB" id="A0A9P8C6Z6"/>
<comment type="pathway">
    <text evidence="1">Mycotoxin biosynthesis.</text>
</comment>
<proteinExistence type="inferred from homology"/>
<dbReference type="PANTHER" id="PTHR33365">
    <property type="entry name" value="YALI0B05434P"/>
    <property type="match status" value="1"/>
</dbReference>
<comment type="caution">
    <text evidence="3">The sequence shown here is derived from an EMBL/GenBank/DDBJ whole genome shotgun (WGS) entry which is preliminary data.</text>
</comment>
<feature type="non-terminal residue" evidence="3">
    <location>
        <position position="1"/>
    </location>
</feature>